<evidence type="ECO:0000313" key="1">
    <source>
        <dbReference type="EMBL" id="VVD31719.1"/>
    </source>
</evidence>
<dbReference type="EMBL" id="LR699554">
    <property type="protein sequence ID" value="VVD31719.1"/>
    <property type="molecule type" value="Genomic_DNA"/>
</dbReference>
<dbReference type="Proteomes" id="UP000325811">
    <property type="component" value="Chromosome II"/>
</dbReference>
<protein>
    <submittedName>
        <fullName evidence="1">Uncharacterized protein</fullName>
    </submittedName>
</protein>
<organism evidence="1 2">
    <name type="scientific">Paraburkholderia dioscoreae</name>
    <dbReference type="NCBI Taxonomy" id="2604047"/>
    <lineage>
        <taxon>Bacteria</taxon>
        <taxon>Pseudomonadati</taxon>
        <taxon>Pseudomonadota</taxon>
        <taxon>Betaproteobacteria</taxon>
        <taxon>Burkholderiales</taxon>
        <taxon>Burkholderiaceae</taxon>
        <taxon>Paraburkholderia</taxon>
    </lineage>
</organism>
<gene>
    <name evidence="1" type="ORF">PDMSB3_0416</name>
</gene>
<keyword evidence="2" id="KW-1185">Reference proteome</keyword>
<name>A0A5Q4ZAK8_9BURK</name>
<reference evidence="1 2" key="1">
    <citation type="submission" date="2019-08" db="EMBL/GenBank/DDBJ databases">
        <authorList>
            <person name="Herpell B J."/>
        </authorList>
    </citation>
    <scope>NUCLEOTIDE SEQUENCE [LARGE SCALE GENOMIC DNA]</scope>
    <source>
        <strain evidence="2">Msb3</strain>
    </source>
</reference>
<dbReference type="AlphaFoldDB" id="A0A5Q4ZAK8"/>
<sequence>MKTAGTMRATARYGGLSRLSNQIGQLIKANSTRALILFRQFYIDTNWKAARTGNANMSVLPLHFPAYQSDVSQTSTLRRLGTCAR</sequence>
<evidence type="ECO:0000313" key="2">
    <source>
        <dbReference type="Proteomes" id="UP000325811"/>
    </source>
</evidence>
<proteinExistence type="predicted"/>
<accession>A0A5Q4ZAK8</accession>
<dbReference type="KEGG" id="pdio:PDMSB3_0416.1"/>